<evidence type="ECO:0000256" key="1">
    <source>
        <dbReference type="SAM" id="SignalP"/>
    </source>
</evidence>
<organism evidence="2 3">
    <name type="scientific">Oceaniferula marina</name>
    <dbReference type="NCBI Taxonomy" id="2748318"/>
    <lineage>
        <taxon>Bacteria</taxon>
        <taxon>Pseudomonadati</taxon>
        <taxon>Verrucomicrobiota</taxon>
        <taxon>Verrucomicrobiia</taxon>
        <taxon>Verrucomicrobiales</taxon>
        <taxon>Verrucomicrobiaceae</taxon>
        <taxon>Oceaniferula</taxon>
    </lineage>
</organism>
<name>A0A851GIU2_9BACT</name>
<dbReference type="AlphaFoldDB" id="A0A851GIU2"/>
<gene>
    <name evidence="2" type="ORF">HW115_19070</name>
</gene>
<keyword evidence="1" id="KW-0732">Signal</keyword>
<keyword evidence="3" id="KW-1185">Reference proteome</keyword>
<accession>A0A851GIU2</accession>
<comment type="caution">
    <text evidence="2">The sequence shown here is derived from an EMBL/GenBank/DDBJ whole genome shotgun (WGS) entry which is preliminary data.</text>
</comment>
<protein>
    <submittedName>
        <fullName evidence="2">Uncharacterized protein</fullName>
    </submittedName>
</protein>
<evidence type="ECO:0000313" key="2">
    <source>
        <dbReference type="EMBL" id="NWK57728.1"/>
    </source>
</evidence>
<feature type="chain" id="PRO_5032679806" evidence="1">
    <location>
        <begin position="23"/>
        <end position="172"/>
    </location>
</feature>
<evidence type="ECO:0000313" key="3">
    <source>
        <dbReference type="Proteomes" id="UP000557872"/>
    </source>
</evidence>
<dbReference type="EMBL" id="JACBAZ010000026">
    <property type="protein sequence ID" value="NWK57728.1"/>
    <property type="molecule type" value="Genomic_DNA"/>
</dbReference>
<sequence length="172" mass="19650">MKILLITTAFIIFSNLLMPIQAGQINVTAQFSNFNKPKKGKTPMKPLVFLCVEGEKKKASIGKEMIFPTRDFDHNNKDDEVKNGDFVKRDLGMIIEVTVSKIGTKFHYKGHCIITDFEGMSEVFDKVKPVTYGFRQRECFFYGFFEHGKPIDIPIGDPKKPSGILHLIFKKK</sequence>
<dbReference type="RefSeq" id="WP_178935127.1">
    <property type="nucleotide sequence ID" value="NZ_JACBAZ010000026.1"/>
</dbReference>
<feature type="signal peptide" evidence="1">
    <location>
        <begin position="1"/>
        <end position="22"/>
    </location>
</feature>
<reference evidence="2 3" key="1">
    <citation type="submission" date="2020-07" db="EMBL/GenBank/DDBJ databases">
        <title>Roseicoccus Jingziensis gen. nov., sp. nov., isolated from coastal seawater.</title>
        <authorList>
            <person name="Feng X."/>
        </authorList>
    </citation>
    <scope>NUCLEOTIDE SEQUENCE [LARGE SCALE GENOMIC DNA]</scope>
    <source>
        <strain evidence="2 3">N1E253</strain>
    </source>
</reference>
<dbReference type="Proteomes" id="UP000557872">
    <property type="component" value="Unassembled WGS sequence"/>
</dbReference>
<proteinExistence type="predicted"/>